<proteinExistence type="predicted"/>
<dbReference type="InterPro" id="IPR026100">
    <property type="entry name" value="Tmem223"/>
</dbReference>
<reference evidence="2" key="2">
    <citation type="submission" date="2022-10" db="EMBL/GenBank/DDBJ databases">
        <authorList>
            <consortium name="ENA_rothamsted_submissions"/>
            <consortium name="culmorum"/>
            <person name="King R."/>
        </authorList>
    </citation>
    <scope>NUCLEOTIDE SEQUENCE</scope>
</reference>
<feature type="transmembrane region" description="Helical" evidence="1">
    <location>
        <begin position="113"/>
        <end position="133"/>
    </location>
</feature>
<dbReference type="GO" id="GO:0005739">
    <property type="term" value="C:mitochondrion"/>
    <property type="evidence" value="ECO:0007669"/>
    <property type="project" value="TreeGrafter"/>
</dbReference>
<organism evidence="2 3">
    <name type="scientific">Phaedon cochleariae</name>
    <name type="common">Mustard beetle</name>
    <dbReference type="NCBI Taxonomy" id="80249"/>
    <lineage>
        <taxon>Eukaryota</taxon>
        <taxon>Metazoa</taxon>
        <taxon>Ecdysozoa</taxon>
        <taxon>Arthropoda</taxon>
        <taxon>Hexapoda</taxon>
        <taxon>Insecta</taxon>
        <taxon>Pterygota</taxon>
        <taxon>Neoptera</taxon>
        <taxon>Endopterygota</taxon>
        <taxon>Coleoptera</taxon>
        <taxon>Polyphaga</taxon>
        <taxon>Cucujiformia</taxon>
        <taxon>Chrysomeloidea</taxon>
        <taxon>Chrysomelidae</taxon>
        <taxon>Chrysomelinae</taxon>
        <taxon>Chrysomelini</taxon>
        <taxon>Phaedon</taxon>
    </lineage>
</organism>
<protein>
    <recommendedName>
        <fullName evidence="4">Transmembrane protein 223</fullName>
    </recommendedName>
</protein>
<dbReference type="Proteomes" id="UP001153737">
    <property type="component" value="Chromosome 13"/>
</dbReference>
<feature type="transmembrane region" description="Helical" evidence="1">
    <location>
        <begin position="59"/>
        <end position="77"/>
    </location>
</feature>
<keyword evidence="3" id="KW-1185">Reference proteome</keyword>
<evidence type="ECO:0008006" key="4">
    <source>
        <dbReference type="Google" id="ProtNLM"/>
    </source>
</evidence>
<dbReference type="OrthoDB" id="5950063at2759"/>
<reference evidence="2" key="1">
    <citation type="submission" date="2022-01" db="EMBL/GenBank/DDBJ databases">
        <authorList>
            <person name="King R."/>
        </authorList>
    </citation>
    <scope>NUCLEOTIDE SEQUENCE</scope>
</reference>
<dbReference type="InterPro" id="IPR045325">
    <property type="entry name" value="TMEM70/TMEM186/TMEM223"/>
</dbReference>
<evidence type="ECO:0000313" key="2">
    <source>
        <dbReference type="EMBL" id="CAH1119764.1"/>
    </source>
</evidence>
<dbReference type="PANTHER" id="PTHR14549:SF2">
    <property type="entry name" value="TRANSMEMBRANE PROTEIN 223"/>
    <property type="match status" value="1"/>
</dbReference>
<accession>A0A9P0DK44</accession>
<keyword evidence="1" id="KW-0472">Membrane</keyword>
<dbReference type="PANTHER" id="PTHR14549">
    <property type="entry name" value="TRANSMEMBRANE PROTEIN 223"/>
    <property type="match status" value="1"/>
</dbReference>
<gene>
    <name evidence="2" type="ORF">PHAECO_LOCUS3627</name>
</gene>
<dbReference type="AlphaFoldDB" id="A0A9P0DK44"/>
<keyword evidence="1" id="KW-1133">Transmembrane helix</keyword>
<keyword evidence="1" id="KW-0812">Transmembrane</keyword>
<evidence type="ECO:0000256" key="1">
    <source>
        <dbReference type="SAM" id="Phobius"/>
    </source>
</evidence>
<sequence>MKILGLLKFSKTWNYFNTFSKYSPTNTLFVKRNYCNTALNVNTNVIKDVILFKYDSPKFFRYLNIFAICQFGFWSYLSLLSFQTLRDAPVDPTKATHWWEKINLGENKYRNGITIISFLVGFGILSISWMYSLRSVKYLILRKGGQQVTIVTYTPTATNRMFTVDLGNLSCKDSRKVSQSHLAIKVKGHYLHYLLDMKGEFRNPKLFDHTAGIYRKWKT</sequence>
<dbReference type="EMBL" id="OU896719">
    <property type="protein sequence ID" value="CAH1119764.1"/>
    <property type="molecule type" value="Genomic_DNA"/>
</dbReference>
<dbReference type="Pfam" id="PF06979">
    <property type="entry name" value="TMEM70"/>
    <property type="match status" value="1"/>
</dbReference>
<evidence type="ECO:0000313" key="3">
    <source>
        <dbReference type="Proteomes" id="UP001153737"/>
    </source>
</evidence>
<name>A0A9P0DK44_PHACE</name>
<dbReference type="GO" id="GO:0007399">
    <property type="term" value="P:nervous system development"/>
    <property type="evidence" value="ECO:0007669"/>
    <property type="project" value="TreeGrafter"/>
</dbReference>